<dbReference type="SUPFAM" id="SSF53649">
    <property type="entry name" value="Alkaline phosphatase-like"/>
    <property type="match status" value="1"/>
</dbReference>
<keyword evidence="5 9" id="KW-0479">Metal-binding</keyword>
<dbReference type="InterPro" id="IPR006124">
    <property type="entry name" value="Metalloenzyme"/>
</dbReference>
<feature type="domain" description="BPG-independent PGAM N-terminal" evidence="15">
    <location>
        <begin position="89"/>
        <end position="309"/>
    </location>
</feature>
<feature type="binding site" evidence="9 12">
    <location>
        <position position="131"/>
    </location>
    <ligand>
        <name>substrate</name>
    </ligand>
</feature>
<evidence type="ECO:0000256" key="12">
    <source>
        <dbReference type="PIRSR" id="PIRSR001492-2"/>
    </source>
</evidence>
<keyword evidence="7 9" id="KW-0464">Manganese</keyword>
<evidence type="ECO:0000256" key="3">
    <source>
        <dbReference type="ARBA" id="ARBA00004798"/>
    </source>
</evidence>
<proteinExistence type="inferred from homology"/>
<sequence>MENKKTTKEIKPLILIILDGWGIAPPSQGNAVTLAKTPVVNKLIKDYPYTELCAHGSCVGLPEYQDGNSEAGHMNIGAGRVVGQDVIRITKAVKDGTFYKNSAFLQAIKHAKENRSHLHLMGLLSNGMSAHSDPEHIMALLRLARKHGIKNTYLHLFTDGRDSPQYAALKLIQNLEKKLLKNEYIATVMGRYYGMDRKKNWPVTEQAYDVLTCEKCRWRSAASAIDAVTESYNRKNTDEFMEPYVILRKGKSLPRIDSNDAIIFFNLRSDRARQIAKAFIQKNFEKMNRGSFKRKKLLENFSFTAMTDFGPDLENILTAYPSVDLWNTLPILLADKRQFYIAETEKYAHVTYFFNGGYADPVAGELRFQVASPDVKSYDQTPEMSSGELTEMLLRHIKEETFDFITINYACPDMIGHTGNLAAGIKAVEGVDKYLGKVIKEADKKGVNLIITADHGNIEEMINLKTGEVDTEHSTNPVPFILFDGRLRKKKKILREKGILGDVAPTVLRLLGKEHPKEMAGKSLLNYK</sequence>
<comment type="function">
    <text evidence="2 9">Catalyzes the interconversion of 2-phosphoglycerate and 3-phosphoglycerate.</text>
</comment>
<dbReference type="Pfam" id="PF06415">
    <property type="entry name" value="iPGM_N"/>
    <property type="match status" value="1"/>
</dbReference>
<feature type="binding site" evidence="9 12">
    <location>
        <position position="346"/>
    </location>
    <ligand>
        <name>substrate</name>
    </ligand>
</feature>
<dbReference type="PANTHER" id="PTHR31637:SF0">
    <property type="entry name" value="2,3-BISPHOSPHOGLYCERATE-INDEPENDENT PHOSPHOGLYCERATE MUTASE"/>
    <property type="match status" value="1"/>
</dbReference>
<evidence type="ECO:0000256" key="1">
    <source>
        <dbReference type="ARBA" id="ARBA00000370"/>
    </source>
</evidence>
<dbReference type="PIRSF" id="PIRSF001492">
    <property type="entry name" value="IPGAM"/>
    <property type="match status" value="1"/>
</dbReference>
<dbReference type="EC" id="5.4.2.12" evidence="9 10"/>
<dbReference type="InterPro" id="IPR011258">
    <property type="entry name" value="BPG-indep_PGM_N"/>
</dbReference>
<evidence type="ECO:0000259" key="14">
    <source>
        <dbReference type="Pfam" id="PF01676"/>
    </source>
</evidence>
<evidence type="ECO:0000256" key="6">
    <source>
        <dbReference type="ARBA" id="ARBA00023152"/>
    </source>
</evidence>
<dbReference type="PANTHER" id="PTHR31637">
    <property type="entry name" value="2,3-BISPHOSPHOGLYCERATE-INDEPENDENT PHOSPHOGLYCERATE MUTASE"/>
    <property type="match status" value="1"/>
</dbReference>
<evidence type="ECO:0000259" key="15">
    <source>
        <dbReference type="Pfam" id="PF06415"/>
    </source>
</evidence>
<feature type="active site" description="Phosphoserine intermediate" evidence="9 11">
    <location>
        <position position="69"/>
    </location>
</feature>
<dbReference type="InterPro" id="IPR036646">
    <property type="entry name" value="PGAM_B_sf"/>
</dbReference>
<evidence type="ECO:0000256" key="11">
    <source>
        <dbReference type="PIRSR" id="PIRSR001492-1"/>
    </source>
</evidence>
<feature type="binding site" evidence="9 12">
    <location>
        <position position="191"/>
    </location>
    <ligand>
        <name>substrate</name>
    </ligand>
</feature>
<dbReference type="SUPFAM" id="SSF64158">
    <property type="entry name" value="2,3-Bisphosphoglycerate-independent phosphoglycerate mutase, substrate-binding domain"/>
    <property type="match status" value="1"/>
</dbReference>
<evidence type="ECO:0000256" key="7">
    <source>
        <dbReference type="ARBA" id="ARBA00023211"/>
    </source>
</evidence>
<dbReference type="UniPathway" id="UPA00109">
    <property type="reaction ID" value="UER00186"/>
</dbReference>
<feature type="binding site" evidence="9 13">
    <location>
        <position position="69"/>
    </location>
    <ligand>
        <name>Mn(2+)</name>
        <dbReference type="ChEBI" id="CHEBI:29035"/>
        <label>2</label>
    </ligand>
</feature>
<comment type="caution">
    <text evidence="16">The sequence shown here is derived from an EMBL/GenBank/DDBJ whole genome shotgun (WGS) entry which is preliminary data.</text>
</comment>
<dbReference type="GO" id="GO:0004619">
    <property type="term" value="F:phosphoglycerate mutase activity"/>
    <property type="evidence" value="ECO:0007669"/>
    <property type="project" value="UniProtKB-UniRule"/>
</dbReference>
<feature type="binding site" evidence="9 13">
    <location>
        <position position="19"/>
    </location>
    <ligand>
        <name>Mn(2+)</name>
        <dbReference type="ChEBI" id="CHEBI:29035"/>
        <label>2</label>
    </ligand>
</feature>
<evidence type="ECO:0000256" key="8">
    <source>
        <dbReference type="ARBA" id="ARBA00023235"/>
    </source>
</evidence>
<dbReference type="GO" id="GO:0006007">
    <property type="term" value="P:glucose catabolic process"/>
    <property type="evidence" value="ECO:0007669"/>
    <property type="project" value="InterPro"/>
</dbReference>
<dbReference type="InterPro" id="IPR017850">
    <property type="entry name" value="Alkaline_phosphatase_core_sf"/>
</dbReference>
<gene>
    <name evidence="9" type="primary">gpmI</name>
    <name evidence="16" type="ORF">COT99_02045</name>
</gene>
<dbReference type="EMBL" id="PFAR01000024">
    <property type="protein sequence ID" value="PIR93221.1"/>
    <property type="molecule type" value="Genomic_DNA"/>
</dbReference>
<dbReference type="CDD" id="cd16010">
    <property type="entry name" value="iPGM"/>
    <property type="match status" value="1"/>
</dbReference>
<comment type="catalytic activity">
    <reaction evidence="1 9">
        <text>(2R)-2-phosphoglycerate = (2R)-3-phosphoglycerate</text>
        <dbReference type="Rhea" id="RHEA:15901"/>
        <dbReference type="ChEBI" id="CHEBI:58272"/>
        <dbReference type="ChEBI" id="CHEBI:58289"/>
        <dbReference type="EC" id="5.4.2.12"/>
    </reaction>
</comment>
<feature type="binding site" evidence="9 12">
    <location>
        <begin position="161"/>
        <end position="162"/>
    </location>
    <ligand>
        <name>substrate</name>
    </ligand>
</feature>
<dbReference type="HAMAP" id="MF_01038">
    <property type="entry name" value="GpmI"/>
    <property type="match status" value="1"/>
</dbReference>
<comment type="subunit">
    <text evidence="9">Monomer.</text>
</comment>
<evidence type="ECO:0000256" key="5">
    <source>
        <dbReference type="ARBA" id="ARBA00022723"/>
    </source>
</evidence>
<dbReference type="AlphaFoldDB" id="A0A2H0V297"/>
<dbReference type="Proteomes" id="UP000228626">
    <property type="component" value="Unassembled WGS sequence"/>
</dbReference>
<dbReference type="GO" id="GO:0005829">
    <property type="term" value="C:cytosol"/>
    <property type="evidence" value="ECO:0007669"/>
    <property type="project" value="TreeGrafter"/>
</dbReference>
<dbReference type="NCBIfam" id="TIGR01307">
    <property type="entry name" value="pgm_bpd_ind"/>
    <property type="match status" value="1"/>
</dbReference>
<dbReference type="GO" id="GO:0006096">
    <property type="term" value="P:glycolytic process"/>
    <property type="evidence" value="ECO:0007669"/>
    <property type="project" value="UniProtKB-UniRule"/>
</dbReference>
<dbReference type="Gene3D" id="3.40.1450.10">
    <property type="entry name" value="BPG-independent phosphoglycerate mutase, domain B"/>
    <property type="match status" value="1"/>
</dbReference>
<evidence type="ECO:0000256" key="2">
    <source>
        <dbReference type="ARBA" id="ARBA00002315"/>
    </source>
</evidence>
<dbReference type="Pfam" id="PF01676">
    <property type="entry name" value="Metalloenzyme"/>
    <property type="match status" value="1"/>
</dbReference>
<keyword evidence="6 9" id="KW-0324">Glycolysis</keyword>
<feature type="binding site" evidence="9 13">
    <location>
        <position position="473"/>
    </location>
    <ligand>
        <name>Mn(2+)</name>
        <dbReference type="ChEBI" id="CHEBI:29035"/>
        <label>1</label>
    </ligand>
</feature>
<evidence type="ECO:0000256" key="10">
    <source>
        <dbReference type="NCBIfam" id="TIGR01307"/>
    </source>
</evidence>
<evidence type="ECO:0000256" key="13">
    <source>
        <dbReference type="PIRSR" id="PIRSR001492-3"/>
    </source>
</evidence>
<feature type="binding site" evidence="9 12">
    <location>
        <begin position="268"/>
        <end position="271"/>
    </location>
    <ligand>
        <name>substrate</name>
    </ligand>
</feature>
<accession>A0A2H0V297</accession>
<feature type="binding site" evidence="9 13">
    <location>
        <position position="455"/>
    </location>
    <ligand>
        <name>Mn(2+)</name>
        <dbReference type="ChEBI" id="CHEBI:29035"/>
        <label>2</label>
    </ligand>
</feature>
<dbReference type="Gene3D" id="3.40.720.10">
    <property type="entry name" value="Alkaline Phosphatase, subunit A"/>
    <property type="match status" value="1"/>
</dbReference>
<evidence type="ECO:0000256" key="4">
    <source>
        <dbReference type="ARBA" id="ARBA00008819"/>
    </source>
</evidence>
<keyword evidence="8 9" id="KW-0413">Isomerase</keyword>
<comment type="pathway">
    <text evidence="3 9">Carbohydrate degradation; glycolysis; pyruvate from D-glyceraldehyde 3-phosphate: step 3/5.</text>
</comment>
<feature type="binding site" evidence="9 13">
    <location>
        <position position="417"/>
    </location>
    <ligand>
        <name>Mn(2+)</name>
        <dbReference type="ChEBI" id="CHEBI:29035"/>
        <label>1</label>
    </ligand>
</feature>
<organism evidence="16 17">
    <name type="scientific">Candidatus Falkowbacteria bacterium CG10_big_fil_rev_8_21_14_0_10_43_10</name>
    <dbReference type="NCBI Taxonomy" id="1974567"/>
    <lineage>
        <taxon>Bacteria</taxon>
        <taxon>Candidatus Falkowiibacteriota</taxon>
    </lineage>
</organism>
<comment type="cofactor">
    <cofactor evidence="9">
        <name>Mn(2+)</name>
        <dbReference type="ChEBI" id="CHEBI:29035"/>
    </cofactor>
    <text evidence="9">Binds 2 manganese ions per subunit.</text>
</comment>
<feature type="binding site" evidence="9 13">
    <location>
        <position position="413"/>
    </location>
    <ligand>
        <name>Mn(2+)</name>
        <dbReference type="ChEBI" id="CHEBI:29035"/>
        <label>1</label>
    </ligand>
</feature>
<dbReference type="InterPro" id="IPR005995">
    <property type="entry name" value="Pgm_bpd_ind"/>
</dbReference>
<comment type="similarity">
    <text evidence="4 9">Belongs to the BPG-independent phosphoglycerate mutase family.</text>
</comment>
<evidence type="ECO:0000313" key="16">
    <source>
        <dbReference type="EMBL" id="PIR93221.1"/>
    </source>
</evidence>
<name>A0A2H0V297_9BACT</name>
<feature type="binding site" evidence="9 13">
    <location>
        <position position="454"/>
    </location>
    <ligand>
        <name>Mn(2+)</name>
        <dbReference type="ChEBI" id="CHEBI:29035"/>
        <label>2</label>
    </ligand>
</feature>
<feature type="binding site" evidence="9 12">
    <location>
        <position position="197"/>
    </location>
    <ligand>
        <name>substrate</name>
    </ligand>
</feature>
<dbReference type="FunFam" id="3.40.1450.10:FF:000002">
    <property type="entry name" value="2,3-bisphosphoglycerate-independent phosphoglycerate mutase"/>
    <property type="match status" value="1"/>
</dbReference>
<reference evidence="17" key="1">
    <citation type="submission" date="2017-09" db="EMBL/GenBank/DDBJ databases">
        <title>Depth-based differentiation of microbial function through sediment-hosted aquifers and enrichment of novel symbionts in the deep terrestrial subsurface.</title>
        <authorList>
            <person name="Probst A.J."/>
            <person name="Ladd B."/>
            <person name="Jarett J.K."/>
            <person name="Geller-Mcgrath D.E."/>
            <person name="Sieber C.M.K."/>
            <person name="Emerson J.B."/>
            <person name="Anantharaman K."/>
            <person name="Thomas B.C."/>
            <person name="Malmstrom R."/>
            <person name="Stieglmeier M."/>
            <person name="Klingl A."/>
            <person name="Woyke T."/>
            <person name="Ryan C.M."/>
            <person name="Banfield J.F."/>
        </authorList>
    </citation>
    <scope>NUCLEOTIDE SEQUENCE [LARGE SCALE GENOMIC DNA]</scope>
</reference>
<feature type="domain" description="Metalloenzyme" evidence="14">
    <location>
        <begin position="11"/>
        <end position="512"/>
    </location>
</feature>
<dbReference type="GO" id="GO:0030145">
    <property type="term" value="F:manganese ion binding"/>
    <property type="evidence" value="ECO:0007669"/>
    <property type="project" value="UniProtKB-UniRule"/>
</dbReference>
<evidence type="ECO:0000313" key="17">
    <source>
        <dbReference type="Proteomes" id="UP000228626"/>
    </source>
</evidence>
<protein>
    <recommendedName>
        <fullName evidence="9 10">2,3-bisphosphoglycerate-independent phosphoglycerate mutase</fullName>
        <shortName evidence="9">BPG-independent PGAM</shortName>
        <shortName evidence="9">Phosphoglyceromutase</shortName>
        <shortName evidence="9">iPGM</shortName>
        <ecNumber evidence="9 10">5.4.2.12</ecNumber>
    </recommendedName>
</protein>
<evidence type="ECO:0000256" key="9">
    <source>
        <dbReference type="HAMAP-Rule" id="MF_01038"/>
    </source>
</evidence>